<evidence type="ECO:0000313" key="3">
    <source>
        <dbReference type="Proteomes" id="UP001324380"/>
    </source>
</evidence>
<sequence>METVGQMLGHKNIKTTQHYARITDTKIRVDMQPLKERYIGQQLYLESEIE</sequence>
<reference evidence="2 3" key="1">
    <citation type="submission" date="2023-11" db="EMBL/GenBank/DDBJ databases">
        <title>Analysis of the Genomes of Mucilaginibacter gossypii cycad 4 and M. sabulilitoris SNA2: microbes with the potential for plant growth promotion.</title>
        <authorList>
            <person name="Hirsch A.M."/>
            <person name="Humm E."/>
            <person name="Rubbi M."/>
            <person name="Del Vecchio G."/>
            <person name="Ha S.M."/>
            <person name="Pellegrini M."/>
            <person name="Gunsalus R.P."/>
        </authorList>
    </citation>
    <scope>NUCLEOTIDE SEQUENCE [LARGE SCALE GENOMIC DNA]</scope>
    <source>
        <strain evidence="2 3">SNA2</strain>
    </source>
</reference>
<evidence type="ECO:0000256" key="1">
    <source>
        <dbReference type="ARBA" id="ARBA00023172"/>
    </source>
</evidence>
<name>A0ABZ0TFW5_9SPHI</name>
<keyword evidence="3" id="KW-1185">Reference proteome</keyword>
<dbReference type="InterPro" id="IPR011010">
    <property type="entry name" value="DNA_brk_join_enz"/>
</dbReference>
<protein>
    <recommendedName>
        <fullName evidence="4">Tyr recombinase domain-containing protein</fullName>
    </recommendedName>
</protein>
<dbReference type="SUPFAM" id="SSF56349">
    <property type="entry name" value="DNA breaking-rejoining enzymes"/>
    <property type="match status" value="1"/>
</dbReference>
<evidence type="ECO:0008006" key="4">
    <source>
        <dbReference type="Google" id="ProtNLM"/>
    </source>
</evidence>
<accession>A0ABZ0TFW5</accession>
<dbReference type="Gene3D" id="1.10.443.10">
    <property type="entry name" value="Intergrase catalytic core"/>
    <property type="match status" value="1"/>
</dbReference>
<organism evidence="2 3">
    <name type="scientific">Mucilaginibacter sabulilitoris</name>
    <dbReference type="NCBI Taxonomy" id="1173583"/>
    <lineage>
        <taxon>Bacteria</taxon>
        <taxon>Pseudomonadati</taxon>
        <taxon>Bacteroidota</taxon>
        <taxon>Sphingobacteriia</taxon>
        <taxon>Sphingobacteriales</taxon>
        <taxon>Sphingobacteriaceae</taxon>
        <taxon>Mucilaginibacter</taxon>
    </lineage>
</organism>
<dbReference type="Proteomes" id="UP001324380">
    <property type="component" value="Chromosome"/>
</dbReference>
<dbReference type="EMBL" id="CP139558">
    <property type="protein sequence ID" value="WPU91696.1"/>
    <property type="molecule type" value="Genomic_DNA"/>
</dbReference>
<dbReference type="RefSeq" id="WP_321560862.1">
    <property type="nucleotide sequence ID" value="NZ_CP139558.1"/>
</dbReference>
<gene>
    <name evidence="2" type="ORF">SNE25_20465</name>
</gene>
<evidence type="ECO:0000313" key="2">
    <source>
        <dbReference type="EMBL" id="WPU91696.1"/>
    </source>
</evidence>
<keyword evidence="1" id="KW-0233">DNA recombination</keyword>
<dbReference type="InterPro" id="IPR013762">
    <property type="entry name" value="Integrase-like_cat_sf"/>
</dbReference>
<proteinExistence type="predicted"/>